<dbReference type="Proteomes" id="UP001465976">
    <property type="component" value="Unassembled WGS sequence"/>
</dbReference>
<reference evidence="2 3" key="1">
    <citation type="submission" date="2024-02" db="EMBL/GenBank/DDBJ databases">
        <title>A draft genome for the cacao thread blight pathogen Marasmius crinis-equi.</title>
        <authorList>
            <person name="Cohen S.P."/>
            <person name="Baruah I.K."/>
            <person name="Amoako-Attah I."/>
            <person name="Bukari Y."/>
            <person name="Meinhardt L.W."/>
            <person name="Bailey B.A."/>
        </authorList>
    </citation>
    <scope>NUCLEOTIDE SEQUENCE [LARGE SCALE GENOMIC DNA]</scope>
    <source>
        <strain evidence="2 3">GH-76</strain>
    </source>
</reference>
<keyword evidence="3" id="KW-1185">Reference proteome</keyword>
<feature type="compositionally biased region" description="Low complexity" evidence="1">
    <location>
        <begin position="8"/>
        <end position="19"/>
    </location>
</feature>
<feature type="region of interest" description="Disordered" evidence="1">
    <location>
        <begin position="179"/>
        <end position="204"/>
    </location>
</feature>
<sequence>MPPKRRSSSSPSPSPSTSATKKRRIFTSTVAATTTTLPNIHQLCSLPSTPGSPTIARGYKYSFPDTPSNSSPSTSPSLATTPYPLAPYDSPSNPFGRRRSLVVMLPPQTSFRRHVPLRFQFIHSGSGAKWKGGGVYRVVQVPLSYTFRHLRILISWLFGGWGGADFGLGIDHKEGCEQDEDEELFGTGGDRAERNKPSNGKEKGRGHLFEVRKIIEMWASSHRAGVIKRSTTKIRLSSVLDPYQFKEKWDEEKDEEVHVWQDKDDDPDVQGETEDEDPRWEAEEDFTLEHVWNDPDDDDDANADHDKPKPVGIVYYHTSLTSLQTPTQIHVTLHDEAVEPREGQGNTPMVIEARGHAFLQPPPPSAAPLHEDEDRLLTQKVWEENDGFGGYLAKLMFAAVPPPKFEMGVYRHSVGNASASQSTASLAPSFSSSTYPPSSSSPWITVPFPTPPVSIRRTLSMPITSPCLNLDKRVMVLPDNTPALPVAQRKRSTYLRKRIERSRQRTRSRPKRGTERTALEARVEVDRGSDEEREKVELEVEAKVKEEENPTRKLGEEMQNQGEEDAEGEDENEDDGLMVQSADGTWLTIREAARRIVEEHEV</sequence>
<proteinExistence type="predicted"/>
<name>A0ABR3FR67_9AGAR</name>
<feature type="compositionally biased region" description="Basic and acidic residues" evidence="1">
    <location>
        <begin position="251"/>
        <end position="262"/>
    </location>
</feature>
<evidence type="ECO:0000313" key="3">
    <source>
        <dbReference type="Proteomes" id="UP001465976"/>
    </source>
</evidence>
<evidence type="ECO:0000313" key="2">
    <source>
        <dbReference type="EMBL" id="KAL0577962.1"/>
    </source>
</evidence>
<feature type="region of interest" description="Disordered" evidence="1">
    <location>
        <begin position="56"/>
        <end position="85"/>
    </location>
</feature>
<feature type="compositionally biased region" description="Low complexity" evidence="1">
    <location>
        <begin position="62"/>
        <end position="83"/>
    </location>
</feature>
<dbReference type="EMBL" id="JBAHYK010000127">
    <property type="protein sequence ID" value="KAL0577962.1"/>
    <property type="molecule type" value="Genomic_DNA"/>
</dbReference>
<feature type="compositionally biased region" description="Acidic residues" evidence="1">
    <location>
        <begin position="263"/>
        <end position="283"/>
    </location>
</feature>
<feature type="compositionally biased region" description="Basic and acidic residues" evidence="1">
    <location>
        <begin position="512"/>
        <end position="556"/>
    </location>
</feature>
<feature type="region of interest" description="Disordered" evidence="1">
    <location>
        <begin position="487"/>
        <end position="584"/>
    </location>
</feature>
<feature type="compositionally biased region" description="Basic residues" evidence="1">
    <location>
        <begin position="488"/>
        <end position="511"/>
    </location>
</feature>
<feature type="compositionally biased region" description="Basic and acidic residues" evidence="1">
    <location>
        <begin position="190"/>
        <end position="204"/>
    </location>
</feature>
<comment type="caution">
    <text evidence="2">The sequence shown here is derived from an EMBL/GenBank/DDBJ whole genome shotgun (WGS) entry which is preliminary data.</text>
</comment>
<accession>A0ABR3FR67</accession>
<organism evidence="2 3">
    <name type="scientific">Marasmius crinis-equi</name>
    <dbReference type="NCBI Taxonomy" id="585013"/>
    <lineage>
        <taxon>Eukaryota</taxon>
        <taxon>Fungi</taxon>
        <taxon>Dikarya</taxon>
        <taxon>Basidiomycota</taxon>
        <taxon>Agaricomycotina</taxon>
        <taxon>Agaricomycetes</taxon>
        <taxon>Agaricomycetidae</taxon>
        <taxon>Agaricales</taxon>
        <taxon>Marasmiineae</taxon>
        <taxon>Marasmiaceae</taxon>
        <taxon>Marasmius</taxon>
    </lineage>
</organism>
<evidence type="ECO:0000256" key="1">
    <source>
        <dbReference type="SAM" id="MobiDB-lite"/>
    </source>
</evidence>
<gene>
    <name evidence="2" type="ORF">V5O48_004034</name>
</gene>
<protein>
    <submittedName>
        <fullName evidence="2">Uncharacterized protein</fullName>
    </submittedName>
</protein>
<feature type="region of interest" description="Disordered" evidence="1">
    <location>
        <begin position="251"/>
        <end position="283"/>
    </location>
</feature>
<feature type="compositionally biased region" description="Acidic residues" evidence="1">
    <location>
        <begin position="562"/>
        <end position="576"/>
    </location>
</feature>
<feature type="region of interest" description="Disordered" evidence="1">
    <location>
        <begin position="1"/>
        <end position="25"/>
    </location>
</feature>